<name>A0A4U0YL35_9GAMM</name>
<sequence>MSINWSMLIIGGLFETGFAVSLGKRSRPAASLSLIPEAGAHAVRAVFLTKLELPGRTLPSRPLCFSLVTVIRIMDSPCTEAEHSLT</sequence>
<proteinExistence type="predicted"/>
<evidence type="ECO:0000313" key="1">
    <source>
        <dbReference type="EMBL" id="TKA92962.1"/>
    </source>
</evidence>
<dbReference type="Proteomes" id="UP000305198">
    <property type="component" value="Unassembled WGS sequence"/>
</dbReference>
<accession>A0A4U0YL35</accession>
<evidence type="ECO:0000313" key="2">
    <source>
        <dbReference type="Proteomes" id="UP000305198"/>
    </source>
</evidence>
<comment type="caution">
    <text evidence="1">The sequence shown here is derived from an EMBL/GenBank/DDBJ whole genome shotgun (WGS) entry which is preliminary data.</text>
</comment>
<dbReference type="RefSeq" id="WP_136868629.1">
    <property type="nucleotide sequence ID" value="NZ_SWAV01000001.1"/>
</dbReference>
<reference evidence="1 2" key="1">
    <citation type="submission" date="2019-04" db="EMBL/GenBank/DDBJ databases">
        <title>Crypto-aerobic microbial life in anoxic (sulfidic) marine sediments.</title>
        <authorList>
            <person name="Bhattacharya S."/>
            <person name="Roy C."/>
            <person name="Mondal N."/>
            <person name="Sarkar J."/>
            <person name="Mandal S."/>
            <person name="Rameez M.J."/>
            <person name="Ghosh W."/>
        </authorList>
    </citation>
    <scope>NUCLEOTIDE SEQUENCE [LARGE SCALE GENOMIC DNA]</scope>
    <source>
        <strain evidence="1 2">SBBB</strain>
    </source>
</reference>
<organism evidence="1 2">
    <name type="scientific">Halopseudomonas bauzanensis</name>
    <dbReference type="NCBI Taxonomy" id="653930"/>
    <lineage>
        <taxon>Bacteria</taxon>
        <taxon>Pseudomonadati</taxon>
        <taxon>Pseudomonadota</taxon>
        <taxon>Gammaproteobacteria</taxon>
        <taxon>Pseudomonadales</taxon>
        <taxon>Pseudomonadaceae</taxon>
        <taxon>Halopseudomonas</taxon>
    </lineage>
</organism>
<protein>
    <submittedName>
        <fullName evidence="1">Uncharacterized protein</fullName>
    </submittedName>
</protein>
<dbReference type="EMBL" id="SWAV01000001">
    <property type="protein sequence ID" value="TKA92962.1"/>
    <property type="molecule type" value="Genomic_DNA"/>
</dbReference>
<gene>
    <name evidence="1" type="ORF">FA869_01900</name>
</gene>
<dbReference type="AlphaFoldDB" id="A0A4U0YL35"/>